<sequence length="844" mass="91798">MTSAHRYPPPQTSSQNDFRLPSLKDLNFAYRPPVSGPQPALPPTQSTELGVIQQEHPQTTSRHPAAWGRTAMNGSATAPSSVAGAHQQHASSQSAGHDVPSKVDYASKHENGGYAHPGIPLSAQATPVPGSVNTRNENAHSPNQPKRQRTSSSTNMPPSRDVRPVHPNGYPPPQYASYPPVSQPQQQSPYHPVQQSLSAPPPHTTQSAPPPHEQVHHQPPPMPVTAHNGYPSYQQHAYVQPRQTLLHPQHSPHPPPPQQNHSNPYPSPGPPPPAPPPQGPWAQSHQPQPQHQHHHQPPPPHQQQAPPPQPPPPQAQPPQHAHQPHPSHAPPPHHHQQHQQQQHQHHQQHQPQPTTIPPSSMHNIPPSQPAPPPPPAHTHVPPHHQAPVQPQQPPQYAQHQSYPQQQQPQPQPQQSFHRPTTIAPTALEARPTYTPAPPEPPRAPSVQNDAMAEITNHCTVLHNFAHRYASLQQTMPHAQPPVAELEEMSRRALTVVRLLQEFRQITLPGDVPVPQAQTVSSQNTPEESRPPKRPWEDVSQEEGASGPDPSGFQDQFPANPPPTSEGKQTTAEQDMELIRTKRATSTAVANGSAGQPKSKYRKRSRASPPGKCHSCNIRETPEWRRGPDGARTLCNACGLHYAKLMRKQSKATNGDAPPIDLETLRASARAADIADKASRSTKPQSSSKASAQQPSASPDSPMDTGAAPSSQAPASKPNGIQQPQPQPTPTGTHQGSFQILMSEHAQPPQPPQNQTQNQNQPTPSSSSAMQVDSRPPSQQAPTPQMQHQPHVPPPPPHHAHPSAMGMPPPPPWPTTARGSYGPPPEHIQHAHQSFMRGSAQQASR</sequence>
<evidence type="ECO:0000256" key="6">
    <source>
        <dbReference type="PROSITE-ProRule" id="PRU00094"/>
    </source>
</evidence>
<organism evidence="9 10">
    <name type="scientific">Crepidotus variabilis</name>
    <dbReference type="NCBI Taxonomy" id="179855"/>
    <lineage>
        <taxon>Eukaryota</taxon>
        <taxon>Fungi</taxon>
        <taxon>Dikarya</taxon>
        <taxon>Basidiomycota</taxon>
        <taxon>Agaricomycotina</taxon>
        <taxon>Agaricomycetes</taxon>
        <taxon>Agaricomycetidae</taxon>
        <taxon>Agaricales</taxon>
        <taxon>Agaricineae</taxon>
        <taxon>Crepidotaceae</taxon>
        <taxon>Crepidotus</taxon>
    </lineage>
</organism>
<dbReference type="CDD" id="cd00202">
    <property type="entry name" value="ZnF_GATA"/>
    <property type="match status" value="1"/>
</dbReference>
<dbReference type="OrthoDB" id="2162994at2759"/>
<feature type="compositionally biased region" description="Low complexity" evidence="7">
    <location>
        <begin position="280"/>
        <end position="290"/>
    </location>
</feature>
<keyword evidence="3" id="KW-0862">Zinc</keyword>
<evidence type="ECO:0000256" key="3">
    <source>
        <dbReference type="ARBA" id="ARBA00022833"/>
    </source>
</evidence>
<feature type="region of interest" description="Disordered" evidence="7">
    <location>
        <begin position="510"/>
        <end position="632"/>
    </location>
</feature>
<evidence type="ECO:0000256" key="5">
    <source>
        <dbReference type="ARBA" id="ARBA00023163"/>
    </source>
</evidence>
<reference evidence="9" key="1">
    <citation type="submission" date="2020-11" db="EMBL/GenBank/DDBJ databases">
        <authorList>
            <consortium name="DOE Joint Genome Institute"/>
            <person name="Ahrendt S."/>
            <person name="Riley R."/>
            <person name="Andreopoulos W."/>
            <person name="Labutti K."/>
            <person name="Pangilinan J."/>
            <person name="Ruiz-Duenas F.J."/>
            <person name="Barrasa J.M."/>
            <person name="Sanchez-Garcia M."/>
            <person name="Camarero S."/>
            <person name="Miyauchi S."/>
            <person name="Serrano A."/>
            <person name="Linde D."/>
            <person name="Babiker R."/>
            <person name="Drula E."/>
            <person name="Ayuso-Fernandez I."/>
            <person name="Pacheco R."/>
            <person name="Padilla G."/>
            <person name="Ferreira P."/>
            <person name="Barriuso J."/>
            <person name="Kellner H."/>
            <person name="Castanera R."/>
            <person name="Alfaro M."/>
            <person name="Ramirez L."/>
            <person name="Pisabarro A.G."/>
            <person name="Kuo A."/>
            <person name="Tritt A."/>
            <person name="Lipzen A."/>
            <person name="He G."/>
            <person name="Yan M."/>
            <person name="Ng V."/>
            <person name="Cullen D."/>
            <person name="Martin F."/>
            <person name="Rosso M.-N."/>
            <person name="Henrissat B."/>
            <person name="Hibbett D."/>
            <person name="Martinez A.T."/>
            <person name="Grigoriev I.V."/>
        </authorList>
    </citation>
    <scope>NUCLEOTIDE SEQUENCE</scope>
    <source>
        <strain evidence="9">CBS 506.95</strain>
    </source>
</reference>
<evidence type="ECO:0000256" key="7">
    <source>
        <dbReference type="SAM" id="MobiDB-lite"/>
    </source>
</evidence>
<feature type="compositionally biased region" description="Polar residues" evidence="7">
    <location>
        <begin position="131"/>
        <end position="157"/>
    </location>
</feature>
<dbReference type="SUPFAM" id="SSF57716">
    <property type="entry name" value="Glucocorticoid receptor-like (DNA-binding domain)"/>
    <property type="match status" value="1"/>
</dbReference>
<feature type="compositionally biased region" description="Basic and acidic residues" evidence="7">
    <location>
        <begin position="99"/>
        <end position="111"/>
    </location>
</feature>
<dbReference type="InterPro" id="IPR013088">
    <property type="entry name" value="Znf_NHR/GATA"/>
</dbReference>
<dbReference type="PANTHER" id="PTHR47172">
    <property type="entry name" value="OS01G0976800 PROTEIN"/>
    <property type="match status" value="1"/>
</dbReference>
<dbReference type="PROSITE" id="PS50114">
    <property type="entry name" value="GATA_ZN_FINGER_2"/>
    <property type="match status" value="1"/>
</dbReference>
<dbReference type="GO" id="GO:0006355">
    <property type="term" value="P:regulation of DNA-templated transcription"/>
    <property type="evidence" value="ECO:0007669"/>
    <property type="project" value="InterPro"/>
</dbReference>
<dbReference type="AlphaFoldDB" id="A0A9P6JII1"/>
<dbReference type="Pfam" id="PF00320">
    <property type="entry name" value="GATA"/>
    <property type="match status" value="1"/>
</dbReference>
<keyword evidence="10" id="KW-1185">Reference proteome</keyword>
<feature type="compositionally biased region" description="Low complexity" evidence="7">
    <location>
        <begin position="377"/>
        <end position="414"/>
    </location>
</feature>
<dbReference type="Proteomes" id="UP000807306">
    <property type="component" value="Unassembled WGS sequence"/>
</dbReference>
<dbReference type="InterPro" id="IPR000679">
    <property type="entry name" value="Znf_GATA"/>
</dbReference>
<accession>A0A9P6JII1</accession>
<evidence type="ECO:0000259" key="8">
    <source>
        <dbReference type="PROSITE" id="PS50114"/>
    </source>
</evidence>
<keyword evidence="1" id="KW-0479">Metal-binding</keyword>
<dbReference type="Gene3D" id="3.30.50.10">
    <property type="entry name" value="Erythroid Transcription Factor GATA-1, subunit A"/>
    <property type="match status" value="1"/>
</dbReference>
<feature type="compositionally biased region" description="Polar residues" evidence="7">
    <location>
        <begin position="583"/>
        <end position="595"/>
    </location>
</feature>
<evidence type="ECO:0000256" key="4">
    <source>
        <dbReference type="ARBA" id="ARBA00023015"/>
    </source>
</evidence>
<evidence type="ECO:0000313" key="9">
    <source>
        <dbReference type="EMBL" id="KAF9522317.1"/>
    </source>
</evidence>
<feature type="compositionally biased region" description="Basic residues" evidence="7">
    <location>
        <begin position="331"/>
        <end position="348"/>
    </location>
</feature>
<protein>
    <recommendedName>
        <fullName evidence="8">GATA-type domain-containing protein</fullName>
    </recommendedName>
</protein>
<feature type="compositionally biased region" description="Pro residues" evidence="7">
    <location>
        <begin position="434"/>
        <end position="443"/>
    </location>
</feature>
<feature type="compositionally biased region" description="Pro residues" evidence="7">
    <location>
        <begin position="265"/>
        <end position="279"/>
    </location>
</feature>
<keyword evidence="2 6" id="KW-0863">Zinc-finger</keyword>
<evidence type="ECO:0000256" key="1">
    <source>
        <dbReference type="ARBA" id="ARBA00022723"/>
    </source>
</evidence>
<feature type="compositionally biased region" description="Polar residues" evidence="7">
    <location>
        <begin position="231"/>
        <end position="243"/>
    </location>
</feature>
<feature type="compositionally biased region" description="Polar residues" evidence="7">
    <location>
        <begin position="515"/>
        <end position="525"/>
    </location>
</feature>
<dbReference type="PANTHER" id="PTHR47172:SF24">
    <property type="entry name" value="GATA ZINC FINGER DOMAIN-CONTAINING PROTEIN 14-RELATED"/>
    <property type="match status" value="1"/>
</dbReference>
<feature type="region of interest" description="Disordered" evidence="7">
    <location>
        <begin position="647"/>
        <end position="844"/>
    </location>
</feature>
<feature type="compositionally biased region" description="Low complexity" evidence="7">
    <location>
        <begin position="680"/>
        <end position="735"/>
    </location>
</feature>
<feature type="compositionally biased region" description="Low complexity" evidence="7">
    <location>
        <begin position="175"/>
        <end position="198"/>
    </location>
</feature>
<dbReference type="EMBL" id="MU157951">
    <property type="protein sequence ID" value="KAF9522317.1"/>
    <property type="molecule type" value="Genomic_DNA"/>
</dbReference>
<feature type="compositionally biased region" description="Pro residues" evidence="7">
    <location>
        <begin position="297"/>
        <end position="316"/>
    </location>
</feature>
<dbReference type="PROSITE" id="PS00344">
    <property type="entry name" value="GATA_ZN_FINGER_1"/>
    <property type="match status" value="1"/>
</dbReference>
<name>A0A9P6JII1_9AGAR</name>
<dbReference type="GO" id="GO:0008270">
    <property type="term" value="F:zinc ion binding"/>
    <property type="evidence" value="ECO:0007669"/>
    <property type="project" value="UniProtKB-KW"/>
</dbReference>
<comment type="caution">
    <text evidence="9">The sequence shown here is derived from an EMBL/GenBank/DDBJ whole genome shotgun (WGS) entry which is preliminary data.</text>
</comment>
<feature type="compositionally biased region" description="Low complexity" evidence="7">
    <location>
        <begin position="317"/>
        <end position="326"/>
    </location>
</feature>
<feature type="domain" description="GATA-type" evidence="8">
    <location>
        <begin position="606"/>
        <end position="641"/>
    </location>
</feature>
<feature type="compositionally biased region" description="Basic and acidic residues" evidence="7">
    <location>
        <begin position="526"/>
        <end position="536"/>
    </location>
</feature>
<feature type="compositionally biased region" description="Pro residues" evidence="7">
    <location>
        <begin position="199"/>
        <end position="223"/>
    </location>
</feature>
<evidence type="ECO:0000313" key="10">
    <source>
        <dbReference type="Proteomes" id="UP000807306"/>
    </source>
</evidence>
<feature type="compositionally biased region" description="Pro residues" evidence="7">
    <location>
        <begin position="366"/>
        <end position="376"/>
    </location>
</feature>
<feature type="compositionally biased region" description="Low complexity" evidence="7">
    <location>
        <begin position="752"/>
        <end position="767"/>
    </location>
</feature>
<dbReference type="GO" id="GO:0043565">
    <property type="term" value="F:sequence-specific DNA binding"/>
    <property type="evidence" value="ECO:0007669"/>
    <property type="project" value="InterPro"/>
</dbReference>
<proteinExistence type="predicted"/>
<gene>
    <name evidence="9" type="ORF">CPB83DRAFT_899754</name>
</gene>
<keyword evidence="4" id="KW-0805">Transcription regulation</keyword>
<evidence type="ECO:0000256" key="2">
    <source>
        <dbReference type="ARBA" id="ARBA00022771"/>
    </source>
</evidence>
<keyword evidence="5" id="KW-0804">Transcription</keyword>
<dbReference type="SMART" id="SM00401">
    <property type="entry name" value="ZnF_GATA"/>
    <property type="match status" value="1"/>
</dbReference>
<feature type="region of interest" description="Disordered" evidence="7">
    <location>
        <begin position="1"/>
        <end position="448"/>
    </location>
</feature>
<feature type="compositionally biased region" description="Basic and acidic residues" evidence="7">
    <location>
        <begin position="619"/>
        <end position="628"/>
    </location>
</feature>